<dbReference type="EMBL" id="JH636049">
    <property type="protein sequence ID" value="EID55368.1"/>
    <property type="molecule type" value="Genomic_DNA"/>
</dbReference>
<evidence type="ECO:0000313" key="6">
    <source>
        <dbReference type="Proteomes" id="UP000004691"/>
    </source>
</evidence>
<dbReference type="InterPro" id="IPR000792">
    <property type="entry name" value="Tscrpt_reg_LuxR_C"/>
</dbReference>
<dbReference type="STRING" id="882086.SacxiDRAFT_3162"/>
<dbReference type="InterPro" id="IPR041664">
    <property type="entry name" value="AAA_16"/>
</dbReference>
<proteinExistence type="predicted"/>
<dbReference type="InterPro" id="IPR036388">
    <property type="entry name" value="WH-like_DNA-bd_sf"/>
</dbReference>
<dbReference type="Pfam" id="PF00196">
    <property type="entry name" value="GerE"/>
    <property type="match status" value="1"/>
</dbReference>
<dbReference type="GO" id="GO:0006355">
    <property type="term" value="P:regulation of DNA-templated transcription"/>
    <property type="evidence" value="ECO:0007669"/>
    <property type="project" value="InterPro"/>
</dbReference>
<name>I0V5G5_9PSEU</name>
<keyword evidence="3" id="KW-0804">Transcription</keyword>
<evidence type="ECO:0000313" key="5">
    <source>
        <dbReference type="EMBL" id="EID55368.1"/>
    </source>
</evidence>
<dbReference type="HOGENOM" id="CLU_006850_1_2_11"/>
<dbReference type="PANTHER" id="PTHR44688:SF16">
    <property type="entry name" value="DNA-BINDING TRANSCRIPTIONAL ACTIVATOR DEVR_DOSR"/>
    <property type="match status" value="1"/>
</dbReference>
<dbReference type="CDD" id="cd06170">
    <property type="entry name" value="LuxR_C_like"/>
    <property type="match status" value="1"/>
</dbReference>
<organism evidence="5 6">
    <name type="scientific">Saccharomonospora xinjiangensis XJ-54</name>
    <dbReference type="NCBI Taxonomy" id="882086"/>
    <lineage>
        <taxon>Bacteria</taxon>
        <taxon>Bacillati</taxon>
        <taxon>Actinomycetota</taxon>
        <taxon>Actinomycetes</taxon>
        <taxon>Pseudonocardiales</taxon>
        <taxon>Pseudonocardiaceae</taxon>
        <taxon>Saccharomonospora</taxon>
    </lineage>
</organism>
<dbReference type="SMART" id="SM00421">
    <property type="entry name" value="HTH_LUXR"/>
    <property type="match status" value="1"/>
</dbReference>
<dbReference type="Proteomes" id="UP000004691">
    <property type="component" value="Unassembled WGS sequence"/>
</dbReference>
<evidence type="ECO:0000256" key="2">
    <source>
        <dbReference type="ARBA" id="ARBA00023125"/>
    </source>
</evidence>
<dbReference type="OrthoDB" id="134933at2"/>
<dbReference type="Pfam" id="PF13191">
    <property type="entry name" value="AAA_16"/>
    <property type="match status" value="1"/>
</dbReference>
<dbReference type="SUPFAM" id="SSF46894">
    <property type="entry name" value="C-terminal effector domain of the bipartite response regulators"/>
    <property type="match status" value="1"/>
</dbReference>
<evidence type="ECO:0000256" key="3">
    <source>
        <dbReference type="ARBA" id="ARBA00023163"/>
    </source>
</evidence>
<dbReference type="PROSITE" id="PS50043">
    <property type="entry name" value="HTH_LUXR_2"/>
    <property type="match status" value="1"/>
</dbReference>
<sequence length="885" mass="94687">MPDQGAALDQLRSLLSDCRNGRGGFAVVTGGLGSGKTELLQRFADRAVEAGALVLSASGAWSEQSLQGGMLEQLVPGAGTPAEVASRLAGLIMSCAGSPTDHLPKAHLLHELCTTLLELSREQPVVVSIDDVQFADSLSQQFLLHLRRRVSSSRVLLVLGEWDHCHPLASLLHAEVNRRPACRIHLGPLSESGIATLLAKHTDSRTSAELAPLWRRWSGGNVMLVRAMLDDLVAGHVADDHNLGPSAVASVLSAVHRWEPSIPAVAQAMAVLGDDCSVDVVARLAEVSTEIAQQIVAFLGTSGLALGTRFRHPGARAAVLDSLSSAERSALHGRAAEVLYHRGDDASTVAAHLLALGRLDGGCARWSVDVLRVAAEQALSADDVDAAIRCLELALTSAEGPQHVEVSRMLVRAWWRVNPSASAAYLDPLRTALWDGALRGRDVVILLWHALWTGDHTTVERGLEECGKDPRKLDVQSAAELRILCRFHGVGAGSLGGTLEVRRDTDPWAEAGTALGQFWTSSFDRQAVAAAEHVLKSCRPGETVPEVVATALLVLSFAGDIGSAAHWCGRVIDEAVNGGVRTWQAFFEVVRAHLTLRRGDPATAFRLAESAMSLLPAQSWGVSIGYPTAVLLTALTELGDLPRLDELLRLPVPEAMFDNVVGLFYLHARGHAQLACGRVLAAISDFQHCGLRMEQRGSDLPLVAPWRLDLAEANLALGRRDAARDLVTQQLTRPSTDRWTRGVALRVLADLSAPRDREFLLTESVELLRAAGDGLALAKSQRHLDRLASGTSAPAEDLADTAVAREPQGEAAVASMLSDSERRVAELAAAGRTNREISALLYITVSTVEQHLTRVYRKLGVKGRAELPRELTSLGIHADVCGTGA</sequence>
<keyword evidence="1" id="KW-0805">Transcription regulation</keyword>
<dbReference type="PRINTS" id="PR00038">
    <property type="entry name" value="HTHLUXR"/>
</dbReference>
<gene>
    <name evidence="5" type="ORF">SacxiDRAFT_3162</name>
</gene>
<dbReference type="eggNOG" id="COG3267">
    <property type="taxonomic scope" value="Bacteria"/>
</dbReference>
<dbReference type="PROSITE" id="PS00622">
    <property type="entry name" value="HTH_LUXR_1"/>
    <property type="match status" value="1"/>
</dbReference>
<reference evidence="5 6" key="1">
    <citation type="submission" date="2012-01" db="EMBL/GenBank/DDBJ databases">
        <title>Improved High-Quality Draft sequence of Saccharomonospora xinjiangensis XJ-54.</title>
        <authorList>
            <consortium name="US DOE Joint Genome Institute"/>
            <person name="Lucas S."/>
            <person name="Han J."/>
            <person name="Lapidus A."/>
            <person name="Cheng J.-F."/>
            <person name="Goodwin L."/>
            <person name="Pitluck S."/>
            <person name="Peters L."/>
            <person name="Mikhailova N."/>
            <person name="Teshima H."/>
            <person name="Detter J.C."/>
            <person name="Han C."/>
            <person name="Tapia R."/>
            <person name="Land M."/>
            <person name="Hauser L."/>
            <person name="Kyrpides N."/>
            <person name="Ivanova N."/>
            <person name="Pagani I."/>
            <person name="Brambilla E.-M."/>
            <person name="Klenk H.-P."/>
            <person name="Woyke T."/>
        </authorList>
    </citation>
    <scope>NUCLEOTIDE SEQUENCE [LARGE SCALE GENOMIC DNA]</scope>
    <source>
        <strain evidence="5 6">XJ-54</strain>
    </source>
</reference>
<dbReference type="RefSeq" id="WP_006239526.1">
    <property type="nucleotide sequence ID" value="NZ_JH636049.1"/>
</dbReference>
<dbReference type="Gene3D" id="1.10.10.10">
    <property type="entry name" value="Winged helix-like DNA-binding domain superfamily/Winged helix DNA-binding domain"/>
    <property type="match status" value="1"/>
</dbReference>
<keyword evidence="6" id="KW-1185">Reference proteome</keyword>
<feature type="domain" description="HTH luxR-type" evidence="4">
    <location>
        <begin position="810"/>
        <end position="875"/>
    </location>
</feature>
<evidence type="ECO:0000259" key="4">
    <source>
        <dbReference type="PROSITE" id="PS50043"/>
    </source>
</evidence>
<dbReference type="PANTHER" id="PTHR44688">
    <property type="entry name" value="DNA-BINDING TRANSCRIPTIONAL ACTIVATOR DEVR_DOSR"/>
    <property type="match status" value="1"/>
</dbReference>
<dbReference type="InterPro" id="IPR027417">
    <property type="entry name" value="P-loop_NTPase"/>
</dbReference>
<evidence type="ECO:0000256" key="1">
    <source>
        <dbReference type="ARBA" id="ARBA00023015"/>
    </source>
</evidence>
<dbReference type="AlphaFoldDB" id="I0V5G5"/>
<accession>I0V5G5</accession>
<keyword evidence="2" id="KW-0238">DNA-binding</keyword>
<dbReference type="GO" id="GO:0003677">
    <property type="term" value="F:DNA binding"/>
    <property type="evidence" value="ECO:0007669"/>
    <property type="project" value="UniProtKB-KW"/>
</dbReference>
<dbReference type="eggNOG" id="COG2197">
    <property type="taxonomic scope" value="Bacteria"/>
</dbReference>
<protein>
    <submittedName>
        <fullName evidence="5">Transcriptional regulator, luxR family</fullName>
    </submittedName>
</protein>
<dbReference type="SUPFAM" id="SSF52540">
    <property type="entry name" value="P-loop containing nucleoside triphosphate hydrolases"/>
    <property type="match status" value="1"/>
</dbReference>
<dbReference type="InterPro" id="IPR016032">
    <property type="entry name" value="Sig_transdc_resp-reg_C-effctor"/>
</dbReference>